<dbReference type="Pfam" id="PF00013">
    <property type="entry name" value="KH_1"/>
    <property type="match status" value="2"/>
</dbReference>
<keyword evidence="2" id="KW-0694">RNA-binding</keyword>
<dbReference type="SUPFAM" id="SSF54791">
    <property type="entry name" value="Eukaryotic type KH-domain (KH-domain type I)"/>
    <property type="match status" value="2"/>
</dbReference>
<sequence>MKSSESSDQAETTSLEEHTHQNYEADDADIKSQDAPSTEKGRRECGDLWHMIRLVVDSADVGRVVGKNGRHIRMIRSETKARVKILDGVPGSWKSTIMVTSEVKFNSDAALVPPAVNAVVRIHRHLIGGIESRNFGRSPGAIRDVLATYLLIPANQMGFLIGQKGEAINAIRRKSGAKVRTFPLSTDLQGKDRVVEIVGTAFEVHEALQLIVTHMMKLPVGRNIVAKLEGNGRKAIPTTVTGGRAESQSPPRWLRGSPNTNQAPRHKGEKTGTVEGAEFDGLVSTKATRYTNIVSDGSSEGQLTQTGTPSPVLQLSPSSVSSNSPTYIYQNQIMQQHQETILESCNMDAAVMGVSLYPSVPCHLCTKSIPTAPNQVLAVPPSMVPLSFTPQIPAKHSTGESFNSGFVDTTRISLGQRFEFDPSYGSVDPAALSSPAVYYQYPVHINQYHTAAAAAQPVNPTWPLGPTEAYRFANASPNYAFPPLTSGSYNSYGYSPFTTLPCPWMPSYASAGSYGGYLKKCKQRGSSPKDLESLTSFVLSLDPASRTSPDFHPGSDTIRMLWTLEVEASLVLMLVPVEDT</sequence>
<gene>
    <name evidence="5" type="ORF">R1sor_025361</name>
</gene>
<dbReference type="InterPro" id="IPR004088">
    <property type="entry name" value="KH_dom_type_1"/>
</dbReference>
<keyword evidence="1" id="KW-0677">Repeat</keyword>
<evidence type="ECO:0000313" key="5">
    <source>
        <dbReference type="EMBL" id="KAL3675413.1"/>
    </source>
</evidence>
<dbReference type="Gene3D" id="3.30.1370.10">
    <property type="entry name" value="K Homology domain, type 1"/>
    <property type="match status" value="2"/>
</dbReference>
<dbReference type="GO" id="GO:0003723">
    <property type="term" value="F:RNA binding"/>
    <property type="evidence" value="ECO:0007669"/>
    <property type="project" value="UniProtKB-UniRule"/>
</dbReference>
<feature type="region of interest" description="Disordered" evidence="3">
    <location>
        <begin position="235"/>
        <end position="279"/>
    </location>
</feature>
<evidence type="ECO:0000256" key="2">
    <source>
        <dbReference type="PROSITE-ProRule" id="PRU00117"/>
    </source>
</evidence>
<organism evidence="5 6">
    <name type="scientific">Riccia sorocarpa</name>
    <dbReference type="NCBI Taxonomy" id="122646"/>
    <lineage>
        <taxon>Eukaryota</taxon>
        <taxon>Viridiplantae</taxon>
        <taxon>Streptophyta</taxon>
        <taxon>Embryophyta</taxon>
        <taxon>Marchantiophyta</taxon>
        <taxon>Marchantiopsida</taxon>
        <taxon>Marchantiidae</taxon>
        <taxon>Marchantiales</taxon>
        <taxon>Ricciaceae</taxon>
        <taxon>Riccia</taxon>
    </lineage>
</organism>
<evidence type="ECO:0000313" key="6">
    <source>
        <dbReference type="Proteomes" id="UP001633002"/>
    </source>
</evidence>
<evidence type="ECO:0000256" key="1">
    <source>
        <dbReference type="ARBA" id="ARBA00022737"/>
    </source>
</evidence>
<evidence type="ECO:0000259" key="4">
    <source>
        <dbReference type="SMART" id="SM00322"/>
    </source>
</evidence>
<evidence type="ECO:0000256" key="3">
    <source>
        <dbReference type="SAM" id="MobiDB-lite"/>
    </source>
</evidence>
<dbReference type="InterPro" id="IPR004087">
    <property type="entry name" value="KH_dom"/>
</dbReference>
<feature type="domain" description="K Homology" evidence="4">
    <location>
        <begin position="48"/>
        <end position="121"/>
    </location>
</feature>
<feature type="compositionally biased region" description="Low complexity" evidence="3">
    <location>
        <begin position="309"/>
        <end position="319"/>
    </location>
</feature>
<dbReference type="PROSITE" id="PS50084">
    <property type="entry name" value="KH_TYPE_1"/>
    <property type="match status" value="2"/>
</dbReference>
<reference evidence="5 6" key="1">
    <citation type="submission" date="2024-09" db="EMBL/GenBank/DDBJ databases">
        <title>Chromosome-scale assembly of Riccia sorocarpa.</title>
        <authorList>
            <person name="Paukszto L."/>
        </authorList>
    </citation>
    <scope>NUCLEOTIDE SEQUENCE [LARGE SCALE GENOMIC DNA]</scope>
    <source>
        <strain evidence="5">LP-2024</strain>
        <tissue evidence="5">Aerial parts of the thallus</tissue>
    </source>
</reference>
<feature type="compositionally biased region" description="Polar residues" evidence="3">
    <location>
        <begin position="238"/>
        <end position="250"/>
    </location>
</feature>
<feature type="domain" description="K Homology" evidence="4">
    <location>
        <begin position="144"/>
        <end position="216"/>
    </location>
</feature>
<dbReference type="InterPro" id="IPR036612">
    <property type="entry name" value="KH_dom_type_1_sf"/>
</dbReference>
<feature type="compositionally biased region" description="Basic and acidic residues" evidence="3">
    <location>
        <begin position="15"/>
        <end position="42"/>
    </location>
</feature>
<dbReference type="Proteomes" id="UP001633002">
    <property type="component" value="Unassembled WGS sequence"/>
</dbReference>
<dbReference type="AlphaFoldDB" id="A0ABD3G8Y0"/>
<feature type="compositionally biased region" description="Polar residues" evidence="3">
    <location>
        <begin position="295"/>
        <end position="308"/>
    </location>
</feature>
<feature type="region of interest" description="Disordered" evidence="3">
    <location>
        <begin position="1"/>
        <end position="42"/>
    </location>
</feature>
<feature type="region of interest" description="Disordered" evidence="3">
    <location>
        <begin position="295"/>
        <end position="319"/>
    </location>
</feature>
<keyword evidence="6" id="KW-1185">Reference proteome</keyword>
<proteinExistence type="predicted"/>
<comment type="caution">
    <text evidence="5">The sequence shown here is derived from an EMBL/GenBank/DDBJ whole genome shotgun (WGS) entry which is preliminary data.</text>
</comment>
<dbReference type="SMART" id="SM00322">
    <property type="entry name" value="KH"/>
    <property type="match status" value="2"/>
</dbReference>
<dbReference type="EMBL" id="JBJQOH010000008">
    <property type="protein sequence ID" value="KAL3675413.1"/>
    <property type="molecule type" value="Genomic_DNA"/>
</dbReference>
<feature type="compositionally biased region" description="Polar residues" evidence="3">
    <location>
        <begin position="1"/>
        <end position="13"/>
    </location>
</feature>
<name>A0ABD3G8Y0_9MARC</name>
<protein>
    <recommendedName>
        <fullName evidence="4">K Homology domain-containing protein</fullName>
    </recommendedName>
</protein>
<accession>A0ABD3G8Y0</accession>
<dbReference type="PANTHER" id="PTHR10288">
    <property type="entry name" value="KH DOMAIN CONTAINING RNA BINDING PROTEIN"/>
    <property type="match status" value="1"/>
</dbReference>